<dbReference type="RefSeq" id="XP_003424136.1">
    <property type="nucleotide sequence ID" value="XM_003424088.5"/>
</dbReference>
<dbReference type="Pfam" id="PF00856">
    <property type="entry name" value="SET"/>
    <property type="match status" value="1"/>
</dbReference>
<evidence type="ECO:0000313" key="2">
    <source>
        <dbReference type="EnsemblMetazoa" id="XP_003424136"/>
    </source>
</evidence>
<dbReference type="SMART" id="SM00317">
    <property type="entry name" value="SET"/>
    <property type="match status" value="1"/>
</dbReference>
<reference evidence="2" key="1">
    <citation type="submission" date="2021-01" db="UniProtKB">
        <authorList>
            <consortium name="EnsemblMetazoa"/>
        </authorList>
    </citation>
    <scope>IDENTIFICATION</scope>
</reference>
<evidence type="ECO:0000259" key="1">
    <source>
        <dbReference type="PROSITE" id="PS50280"/>
    </source>
</evidence>
<dbReference type="Gene3D" id="2.170.270.10">
    <property type="entry name" value="SET domain"/>
    <property type="match status" value="1"/>
</dbReference>
<name>A0A7M7GC98_NASVI</name>
<dbReference type="FunCoup" id="A0A7M7GC98">
    <property type="interactions" value="54"/>
</dbReference>
<feature type="domain" description="SET" evidence="1">
    <location>
        <begin position="26"/>
        <end position="253"/>
    </location>
</feature>
<dbReference type="EnsemblMetazoa" id="XM_003424088">
    <property type="protein sequence ID" value="XP_003424136"/>
    <property type="gene ID" value="LOC100679064"/>
</dbReference>
<dbReference type="PANTHER" id="PTHR46455:SF3">
    <property type="entry name" value="SET AND MYND DOMAIN CONTAINING, ARTHROPOD-SPECIFIC, MEMBER 9, ISOFORM A-RELATED"/>
    <property type="match status" value="1"/>
</dbReference>
<dbReference type="PANTHER" id="PTHR46455">
    <property type="entry name" value="SET AND MYND DOMAIN CONTAINING, ARTHROPOD-SPECIFIC, MEMBER 4, ISOFORM A"/>
    <property type="match status" value="1"/>
</dbReference>
<organism evidence="2 3">
    <name type="scientific">Nasonia vitripennis</name>
    <name type="common">Parasitic wasp</name>
    <dbReference type="NCBI Taxonomy" id="7425"/>
    <lineage>
        <taxon>Eukaryota</taxon>
        <taxon>Metazoa</taxon>
        <taxon>Ecdysozoa</taxon>
        <taxon>Arthropoda</taxon>
        <taxon>Hexapoda</taxon>
        <taxon>Insecta</taxon>
        <taxon>Pterygota</taxon>
        <taxon>Neoptera</taxon>
        <taxon>Endopterygota</taxon>
        <taxon>Hymenoptera</taxon>
        <taxon>Apocrita</taxon>
        <taxon>Proctotrupomorpha</taxon>
        <taxon>Chalcidoidea</taxon>
        <taxon>Pteromalidae</taxon>
        <taxon>Pteromalinae</taxon>
        <taxon>Nasonia</taxon>
    </lineage>
</organism>
<dbReference type="SMR" id="A0A7M7GC98"/>
<dbReference type="InterPro" id="IPR001214">
    <property type="entry name" value="SET_dom"/>
</dbReference>
<dbReference type="Proteomes" id="UP000002358">
    <property type="component" value="Chromosome 2"/>
</dbReference>
<sequence length="501" mass="55927">MEPEAVDAELRRHLVRHGLLEAAQPTCWKIENSKLSGRGVIASRDIAVDELVYADAAVVQGPRCYSKYLPLCVSCYKTGCVLFPCDRGCGLPVCSEVCQNDPHHVEAECAYLKGLEPTCGSGWSLELLQAVVPIRALMLPKELTRVFYSLQCHEAAQHGREVDMLKSNVKGDIDADDEELMRRVCRAMDTNSFETAVIRGGKSTSLRALFPVGALTNHQCVPNTRHIVNAEGELLVYAAVPIAEGQEITMSYADVLWDTQMRRHFLLATKHFACQCPRCTDVTECGSLLGALSCAIDNCQGNLLPNTPLSLNCPWTCNECGLIIKGRQISSIRAGIIAATEEFKYENPRKVLRFVNKELSLLVPETNYVMMEMMFRIVSLFGRAEGCTWSELTDEELNIKILYCKKLIQCLDTLNCGNCTKKGLILYELYCANAEKVKRISSKESNVCTLLKNQIDSSANENVLLEAMKILKSDIVAPHDYREIYNEKLLLTQKIEDIKII</sequence>
<dbReference type="PROSITE" id="PS50280">
    <property type="entry name" value="SET"/>
    <property type="match status" value="1"/>
</dbReference>
<keyword evidence="3" id="KW-1185">Reference proteome</keyword>
<dbReference type="GO" id="GO:0008757">
    <property type="term" value="F:S-adenosylmethionine-dependent methyltransferase activity"/>
    <property type="evidence" value="ECO:0007669"/>
    <property type="project" value="UniProtKB-ARBA"/>
</dbReference>
<dbReference type="Gene3D" id="6.10.140.2220">
    <property type="match status" value="1"/>
</dbReference>
<dbReference type="Gene3D" id="1.10.220.160">
    <property type="match status" value="1"/>
</dbReference>
<dbReference type="OrthoDB" id="5945798at2759"/>
<proteinExistence type="predicted"/>
<dbReference type="KEGG" id="nvi:100679064"/>
<dbReference type="InterPro" id="IPR046341">
    <property type="entry name" value="SET_dom_sf"/>
</dbReference>
<dbReference type="AlphaFoldDB" id="A0A7M7GC98"/>
<dbReference type="GO" id="GO:0008170">
    <property type="term" value="F:N-methyltransferase activity"/>
    <property type="evidence" value="ECO:0007669"/>
    <property type="project" value="UniProtKB-ARBA"/>
</dbReference>
<protein>
    <recommendedName>
        <fullName evidence="1">SET domain-containing protein</fullName>
    </recommendedName>
</protein>
<dbReference type="SUPFAM" id="SSF82199">
    <property type="entry name" value="SET domain"/>
    <property type="match status" value="1"/>
</dbReference>
<dbReference type="InParanoid" id="A0A7M7GC98"/>
<evidence type="ECO:0000313" key="3">
    <source>
        <dbReference type="Proteomes" id="UP000002358"/>
    </source>
</evidence>
<dbReference type="GeneID" id="100679064"/>
<accession>A0A7M7GC98</accession>
<dbReference type="CDD" id="cd20071">
    <property type="entry name" value="SET_SMYD"/>
    <property type="match status" value="1"/>
</dbReference>
<dbReference type="InterPro" id="IPR053010">
    <property type="entry name" value="SET_SmydA-8"/>
</dbReference>
<dbReference type="GO" id="GO:0008276">
    <property type="term" value="F:protein methyltransferase activity"/>
    <property type="evidence" value="ECO:0007669"/>
    <property type="project" value="UniProtKB-ARBA"/>
</dbReference>